<dbReference type="Pfam" id="PF07244">
    <property type="entry name" value="POTRA"/>
    <property type="match status" value="5"/>
</dbReference>
<feature type="domain" description="POTRA" evidence="10">
    <location>
        <begin position="411"/>
        <end position="484"/>
    </location>
</feature>
<evidence type="ECO:0000313" key="11">
    <source>
        <dbReference type="EMBL" id="MBB2173194.1"/>
    </source>
</evidence>
<dbReference type="InterPro" id="IPR023707">
    <property type="entry name" value="OM_assembly_BamA"/>
</dbReference>
<dbReference type="EMBL" id="JABEQE010000012">
    <property type="protein sequence ID" value="MBB2173194.1"/>
    <property type="molecule type" value="Genomic_DNA"/>
</dbReference>
<evidence type="ECO:0000256" key="5">
    <source>
        <dbReference type="ARBA" id="ARBA00022737"/>
    </source>
</evidence>
<dbReference type="PIRSF" id="PIRSF006076">
    <property type="entry name" value="OM_assembly_OMP85"/>
    <property type="match status" value="1"/>
</dbReference>
<evidence type="ECO:0000256" key="4">
    <source>
        <dbReference type="ARBA" id="ARBA00022729"/>
    </source>
</evidence>
<keyword evidence="7 8" id="KW-0998">Cell outer membrane</keyword>
<protein>
    <recommendedName>
        <fullName evidence="8 9">Outer membrane protein assembly factor BamA</fullName>
    </recommendedName>
</protein>
<comment type="subunit">
    <text evidence="8">Part of the Bam complex.</text>
</comment>
<evidence type="ECO:0000256" key="6">
    <source>
        <dbReference type="ARBA" id="ARBA00023136"/>
    </source>
</evidence>
<dbReference type="InterPro" id="IPR000184">
    <property type="entry name" value="Bac_surfAg_D15"/>
</dbReference>
<dbReference type="GO" id="GO:0051205">
    <property type="term" value="P:protein insertion into membrane"/>
    <property type="evidence" value="ECO:0007669"/>
    <property type="project" value="UniProtKB-UniRule"/>
</dbReference>
<comment type="caution">
    <text evidence="11">The sequence shown here is derived from an EMBL/GenBank/DDBJ whole genome shotgun (WGS) entry which is preliminary data.</text>
</comment>
<evidence type="ECO:0000313" key="12">
    <source>
        <dbReference type="Proteomes" id="UP000577891"/>
    </source>
</evidence>
<sequence>MRELARGGGFRIRPPSGYDRSRARRLCSRGVVSGFAERLVWGKPNLPTKRSTLLASVCLVPLFFAGTAEARRGVAAAGHSSATQSARSGGVIESIQVTGNDRIETSTVLSYMVVQPGDPFNQDELDRSLKTLYATGLFRDVTLHRAGDVLQVRLAENPIVNRIVFEGNHAAKDEDLRKVISLRPRAVFSTQITAADRQKILEVYAGKARYAATVTPQIIRLAHNRVDVVFLINEAQQTLIHKISFVGNKAFSEARLAQVISSKETAWYRFFASSDEYNPERIRYDSELLRRFYLRNGFVDFQVRNQTGELSPDRKSFYVTFTVDEGPRYRLGKVNIRSSLKHVSAASMRKYIELFANQWYDGSAVQHNATDMQEILQGQGYPFAMVRPEIARNPERHVVDLLFDVSEGPRAYVERIDINGNTITQDAVIRRQLPMSEGDPYTPTERKYAKAILQDLGFFSTVSVDQTTGSAPDRTNVAINVVEKPTGEFSLGGGYSTDVGILGNIGLKQHNLLGSGVDAGISGTMAYYQRQADISVSDPYFLNRNLVAGVDLFVIENNYQTYQNYSEGRYGITLRMGYAYTNRLSQSWSYTLTDRHVDNAYSDASWYILDQTGWSLLSQLSTTLTYDTRDNRMQPHSGYVVRLGGDFAGLGGNERYVRGKVDLGYYIPMDDLTGNHDWTLALTAGAGEIANWGGGRSDIIDNFYLGGNTLRGFLDGGAGPRSMGIPAYTWNGQSYAMHSQEDFIGGRFLYTASATLNFPMPFGADMGIRGRYFVDMGGLDGLRVSRRYTSYPQDMPRYTPVYGDTLTPRVSTGVGFAWKSPFGLINIDLGIPVLKQKHDRTQLFRFGFGQQF</sequence>
<comment type="function">
    <text evidence="8">Part of the outer membrane protein assembly complex, which is involved in assembly and insertion of beta-barrel proteins into the outer membrane.</text>
</comment>
<evidence type="ECO:0000256" key="1">
    <source>
        <dbReference type="ARBA" id="ARBA00004370"/>
    </source>
</evidence>
<gene>
    <name evidence="8 11" type="primary">bamA</name>
    <name evidence="11" type="ORF">HLH35_13875</name>
</gene>
<evidence type="ECO:0000259" key="10">
    <source>
        <dbReference type="PROSITE" id="PS51779"/>
    </source>
</evidence>
<accession>A0A7W4J259</accession>
<comment type="similarity">
    <text evidence="8">Belongs to the BamA family.</text>
</comment>
<dbReference type="Proteomes" id="UP000577891">
    <property type="component" value="Unassembled WGS sequence"/>
</dbReference>
<keyword evidence="3 8" id="KW-0812">Transmembrane</keyword>
<dbReference type="Gene3D" id="3.10.20.310">
    <property type="entry name" value="membrane protein fhac"/>
    <property type="match status" value="5"/>
</dbReference>
<dbReference type="PROSITE" id="PS51779">
    <property type="entry name" value="POTRA"/>
    <property type="match status" value="3"/>
</dbReference>
<evidence type="ECO:0000256" key="7">
    <source>
        <dbReference type="ARBA" id="ARBA00023237"/>
    </source>
</evidence>
<dbReference type="HAMAP" id="MF_01430">
    <property type="entry name" value="OM_assembly_BamA"/>
    <property type="match status" value="1"/>
</dbReference>
<evidence type="ECO:0000256" key="8">
    <source>
        <dbReference type="HAMAP-Rule" id="MF_01430"/>
    </source>
</evidence>
<dbReference type="Pfam" id="PF01103">
    <property type="entry name" value="Omp85"/>
    <property type="match status" value="1"/>
</dbReference>
<keyword evidence="2 8" id="KW-1134">Transmembrane beta strand</keyword>
<feature type="domain" description="POTRA" evidence="10">
    <location>
        <begin position="90"/>
        <end position="157"/>
    </location>
</feature>
<dbReference type="InterPro" id="IPR010827">
    <property type="entry name" value="BamA/TamA_POTRA"/>
</dbReference>
<reference evidence="11 12" key="1">
    <citation type="submission" date="2020-04" db="EMBL/GenBank/DDBJ databases">
        <title>Description of novel Gluconacetobacter.</title>
        <authorList>
            <person name="Sombolestani A."/>
        </authorList>
    </citation>
    <scope>NUCLEOTIDE SEQUENCE [LARGE SCALE GENOMIC DNA]</scope>
    <source>
        <strain evidence="11 12">LMG 27724</strain>
    </source>
</reference>
<evidence type="ECO:0000256" key="2">
    <source>
        <dbReference type="ARBA" id="ARBA00022452"/>
    </source>
</evidence>
<comment type="subcellular location">
    <subcellularLocation>
        <location evidence="8">Cell outer membrane</location>
    </subcellularLocation>
    <subcellularLocation>
        <location evidence="1">Membrane</location>
    </subcellularLocation>
</comment>
<dbReference type="InterPro" id="IPR039910">
    <property type="entry name" value="D15-like"/>
</dbReference>
<evidence type="ECO:0000256" key="9">
    <source>
        <dbReference type="NCBIfam" id="TIGR03303"/>
    </source>
</evidence>
<dbReference type="InterPro" id="IPR034746">
    <property type="entry name" value="POTRA"/>
</dbReference>
<dbReference type="GO" id="GO:0009279">
    <property type="term" value="C:cell outer membrane"/>
    <property type="evidence" value="ECO:0007669"/>
    <property type="project" value="UniProtKB-SubCell"/>
</dbReference>
<keyword evidence="4 8" id="KW-0732">Signal</keyword>
<dbReference type="NCBIfam" id="TIGR03303">
    <property type="entry name" value="OM_YaeT"/>
    <property type="match status" value="1"/>
</dbReference>
<name>A0A7W4J259_9PROT</name>
<dbReference type="Gene3D" id="2.40.160.50">
    <property type="entry name" value="membrane protein fhac: a member of the omp85/tpsb transporter family"/>
    <property type="match status" value="1"/>
</dbReference>
<keyword evidence="5 8" id="KW-0677">Repeat</keyword>
<dbReference type="PANTHER" id="PTHR12815">
    <property type="entry name" value="SORTING AND ASSEMBLY MACHINERY SAMM50 PROTEIN FAMILY MEMBER"/>
    <property type="match status" value="1"/>
</dbReference>
<organism evidence="11 12">
    <name type="scientific">Gluconacetobacter asukensis</name>
    <dbReference type="NCBI Taxonomy" id="1017181"/>
    <lineage>
        <taxon>Bacteria</taxon>
        <taxon>Pseudomonadati</taxon>
        <taxon>Pseudomonadota</taxon>
        <taxon>Alphaproteobacteria</taxon>
        <taxon>Acetobacterales</taxon>
        <taxon>Acetobacteraceae</taxon>
        <taxon>Gluconacetobacter</taxon>
    </lineage>
</organism>
<dbReference type="AlphaFoldDB" id="A0A7W4J259"/>
<dbReference type="PANTHER" id="PTHR12815:SF23">
    <property type="entry name" value="OUTER MEMBRANE PROTEIN ASSEMBLY FACTOR BAMA"/>
    <property type="match status" value="1"/>
</dbReference>
<dbReference type="GO" id="GO:0043165">
    <property type="term" value="P:Gram-negative-bacterium-type cell outer membrane assembly"/>
    <property type="evidence" value="ECO:0007669"/>
    <property type="project" value="UniProtKB-UniRule"/>
</dbReference>
<feature type="domain" description="POTRA" evidence="10">
    <location>
        <begin position="158"/>
        <end position="235"/>
    </location>
</feature>
<keyword evidence="6 8" id="KW-0472">Membrane</keyword>
<evidence type="ECO:0000256" key="3">
    <source>
        <dbReference type="ARBA" id="ARBA00022692"/>
    </source>
</evidence>
<keyword evidence="12" id="KW-1185">Reference proteome</keyword>
<proteinExistence type="inferred from homology"/>